<comment type="caution">
    <text evidence="1">The sequence shown here is derived from an EMBL/GenBank/DDBJ whole genome shotgun (WGS) entry which is preliminary data.</text>
</comment>
<reference evidence="1 2" key="1">
    <citation type="submission" date="2021-01" db="EMBL/GenBank/DDBJ databases">
        <title>Roseomonas sp. nov, a bacterium isolated from an oil production mixture in Yumen Oilfield.</title>
        <authorList>
            <person name="Wu D."/>
        </authorList>
    </citation>
    <scope>NUCLEOTIDE SEQUENCE [LARGE SCALE GENOMIC DNA]</scope>
    <source>
        <strain evidence="1 2">ROY-5-3</strain>
    </source>
</reference>
<proteinExistence type="predicted"/>
<organism evidence="1 2">
    <name type="scientific">Falsiroseomonas oleicola</name>
    <dbReference type="NCBI Taxonomy" id="2801474"/>
    <lineage>
        <taxon>Bacteria</taxon>
        <taxon>Pseudomonadati</taxon>
        <taxon>Pseudomonadota</taxon>
        <taxon>Alphaproteobacteria</taxon>
        <taxon>Acetobacterales</taxon>
        <taxon>Roseomonadaceae</taxon>
        <taxon>Falsiroseomonas</taxon>
    </lineage>
</organism>
<gene>
    <name evidence="1" type="ORF">JJQ90_23120</name>
</gene>
<dbReference type="EMBL" id="JAERQM010000008">
    <property type="protein sequence ID" value="MBU8546630.1"/>
    <property type="molecule type" value="Genomic_DNA"/>
</dbReference>
<dbReference type="Pfam" id="PF20135">
    <property type="entry name" value="DUF6525"/>
    <property type="match status" value="1"/>
</dbReference>
<dbReference type="Proteomes" id="UP000689967">
    <property type="component" value="Unassembled WGS sequence"/>
</dbReference>
<evidence type="ECO:0008006" key="3">
    <source>
        <dbReference type="Google" id="ProtNLM"/>
    </source>
</evidence>
<dbReference type="InterPro" id="IPR045386">
    <property type="entry name" value="DUF6525"/>
</dbReference>
<accession>A0ABS6HD32</accession>
<sequence>MPLPLILPPAAPQADNDVTERPRLWRRWPGDDWAAFDALPPAIRRRLGDHAYDGWAVNALMLWQSFRRQTGSSARAERRLLRYLDDCEARERTAFAEGFRKATGTPLPHVAAGVTVLRS</sequence>
<name>A0ABS6HD32_9PROT</name>
<keyword evidence="2" id="KW-1185">Reference proteome</keyword>
<evidence type="ECO:0000313" key="1">
    <source>
        <dbReference type="EMBL" id="MBU8546630.1"/>
    </source>
</evidence>
<evidence type="ECO:0000313" key="2">
    <source>
        <dbReference type="Proteomes" id="UP000689967"/>
    </source>
</evidence>
<protein>
    <recommendedName>
        <fullName evidence="3">DUF1376 domain-containing protein</fullName>
    </recommendedName>
</protein>